<dbReference type="Gene3D" id="1.20.120.530">
    <property type="entry name" value="GntR ligand-binding domain-like"/>
    <property type="match status" value="1"/>
</dbReference>
<evidence type="ECO:0000313" key="6">
    <source>
        <dbReference type="Proteomes" id="UP000594118"/>
    </source>
</evidence>
<organism evidence="5 6">
    <name type="scientific">Pseudooceanicola spongiae</name>
    <dbReference type="NCBI Taxonomy" id="2613965"/>
    <lineage>
        <taxon>Bacteria</taxon>
        <taxon>Pseudomonadati</taxon>
        <taxon>Pseudomonadota</taxon>
        <taxon>Alphaproteobacteria</taxon>
        <taxon>Rhodobacterales</taxon>
        <taxon>Paracoccaceae</taxon>
        <taxon>Pseudooceanicola</taxon>
    </lineage>
</organism>
<feature type="domain" description="HTH gntR-type" evidence="4">
    <location>
        <begin position="18"/>
        <end position="84"/>
    </location>
</feature>
<evidence type="ECO:0000256" key="2">
    <source>
        <dbReference type="ARBA" id="ARBA00023125"/>
    </source>
</evidence>
<protein>
    <submittedName>
        <fullName evidence="5">FCD domain-containing protein</fullName>
    </submittedName>
</protein>
<gene>
    <name evidence="5" type="ORF">F3W81_11555</name>
</gene>
<keyword evidence="3" id="KW-0804">Transcription</keyword>
<dbReference type="SUPFAM" id="SSF48008">
    <property type="entry name" value="GntR ligand-binding domain-like"/>
    <property type="match status" value="1"/>
</dbReference>
<dbReference type="PANTHER" id="PTHR43537">
    <property type="entry name" value="TRANSCRIPTIONAL REGULATOR, GNTR FAMILY"/>
    <property type="match status" value="1"/>
</dbReference>
<dbReference type="PANTHER" id="PTHR43537:SF24">
    <property type="entry name" value="GLUCONATE OPERON TRANSCRIPTIONAL REPRESSOR"/>
    <property type="match status" value="1"/>
</dbReference>
<dbReference type="SUPFAM" id="SSF46785">
    <property type="entry name" value="Winged helix' DNA-binding domain"/>
    <property type="match status" value="1"/>
</dbReference>
<dbReference type="InterPro" id="IPR008920">
    <property type="entry name" value="TF_FadR/GntR_C"/>
</dbReference>
<dbReference type="Pfam" id="PF07729">
    <property type="entry name" value="FCD"/>
    <property type="match status" value="1"/>
</dbReference>
<keyword evidence="1" id="KW-0805">Transcription regulation</keyword>
<dbReference type="PROSITE" id="PS50949">
    <property type="entry name" value="HTH_GNTR"/>
    <property type="match status" value="1"/>
</dbReference>
<evidence type="ECO:0000313" key="5">
    <source>
        <dbReference type="EMBL" id="QOL81396.1"/>
    </source>
</evidence>
<dbReference type="SMART" id="SM00345">
    <property type="entry name" value="HTH_GNTR"/>
    <property type="match status" value="1"/>
</dbReference>
<dbReference type="KEGG" id="pshq:F3W81_11555"/>
<dbReference type="SMART" id="SM00895">
    <property type="entry name" value="FCD"/>
    <property type="match status" value="1"/>
</dbReference>
<keyword evidence="6" id="KW-1185">Reference proteome</keyword>
<dbReference type="GO" id="GO:0003677">
    <property type="term" value="F:DNA binding"/>
    <property type="evidence" value="ECO:0007669"/>
    <property type="project" value="UniProtKB-KW"/>
</dbReference>
<proteinExistence type="predicted"/>
<dbReference type="GO" id="GO:0003700">
    <property type="term" value="F:DNA-binding transcription factor activity"/>
    <property type="evidence" value="ECO:0007669"/>
    <property type="project" value="InterPro"/>
</dbReference>
<dbReference type="Proteomes" id="UP000594118">
    <property type="component" value="Chromosome"/>
</dbReference>
<dbReference type="EMBL" id="CP045201">
    <property type="protein sequence ID" value="QOL81396.1"/>
    <property type="molecule type" value="Genomic_DNA"/>
</dbReference>
<dbReference type="InterPro" id="IPR000524">
    <property type="entry name" value="Tscrpt_reg_HTH_GntR"/>
</dbReference>
<dbReference type="CDD" id="cd07377">
    <property type="entry name" value="WHTH_GntR"/>
    <property type="match status" value="1"/>
</dbReference>
<dbReference type="Pfam" id="PF00392">
    <property type="entry name" value="GntR"/>
    <property type="match status" value="1"/>
</dbReference>
<dbReference type="InterPro" id="IPR011711">
    <property type="entry name" value="GntR_C"/>
</dbReference>
<dbReference type="InterPro" id="IPR036388">
    <property type="entry name" value="WH-like_DNA-bd_sf"/>
</dbReference>
<evidence type="ECO:0000256" key="1">
    <source>
        <dbReference type="ARBA" id="ARBA00023015"/>
    </source>
</evidence>
<evidence type="ECO:0000259" key="4">
    <source>
        <dbReference type="PROSITE" id="PS50949"/>
    </source>
</evidence>
<keyword evidence="2" id="KW-0238">DNA-binding</keyword>
<reference evidence="5 6" key="1">
    <citation type="submission" date="2019-10" db="EMBL/GenBank/DDBJ databases">
        <title>Pseudopuniceibacterium sp. HQ09 islated from Antarctica.</title>
        <authorList>
            <person name="Liao L."/>
            <person name="Su S."/>
            <person name="Chen B."/>
            <person name="Yu Y."/>
        </authorList>
    </citation>
    <scope>NUCLEOTIDE SEQUENCE [LARGE SCALE GENOMIC DNA]</scope>
    <source>
        <strain evidence="5 6">HQ09</strain>
    </source>
</reference>
<dbReference type="Gene3D" id="1.10.10.10">
    <property type="entry name" value="Winged helix-like DNA-binding domain superfamily/Winged helix DNA-binding domain"/>
    <property type="match status" value="1"/>
</dbReference>
<name>A0A7L9WPP0_9RHOB</name>
<dbReference type="AlphaFoldDB" id="A0A7L9WPP0"/>
<sequence>MTDRDADMDHDADALARMKPADRAYHVIRAAILTGELRPGAHLAENQLAEMCNSSRTPVREALQRLTAEGLALSERRSRFVANFSYEEVSVVFELRARIEAYLARLAALHVTPDEIRQMEALILRMDDVANQDPAAFHDLNTQFHDAILRATRSAQLRSVTRQVFALPLVTIKRAYCDQPIDPARSNAQHRDILAAFRNRDEAWAESAMMSHILSAKPTRPAGTSPEEARVRALANGLAPNPHGGFFGDPS</sequence>
<accession>A0A7L9WPP0</accession>
<evidence type="ECO:0000256" key="3">
    <source>
        <dbReference type="ARBA" id="ARBA00023163"/>
    </source>
</evidence>
<dbReference type="InterPro" id="IPR036390">
    <property type="entry name" value="WH_DNA-bd_sf"/>
</dbReference>